<protein>
    <submittedName>
        <fullName evidence="2">Uncharacterized protein</fullName>
    </submittedName>
</protein>
<keyword evidence="1" id="KW-1133">Transmembrane helix</keyword>
<dbReference type="HOGENOM" id="CLU_2616216_0_0_9"/>
<dbReference type="EMBL" id="CP001720">
    <property type="protein sequence ID" value="ACV62691.1"/>
    <property type="molecule type" value="Genomic_DNA"/>
</dbReference>
<feature type="transmembrane region" description="Helical" evidence="1">
    <location>
        <begin position="21"/>
        <end position="39"/>
    </location>
</feature>
<keyword evidence="1" id="KW-0812">Transmembrane</keyword>
<sequence length="78" mass="9728">MLWRGSLYCDSSDTNDDIRYIQYNTVITIYTILTIYYHVLYLYRYIYYNNIIIYIIALLFVRNFYTYLSLSRWSYKKP</sequence>
<evidence type="ECO:0000256" key="1">
    <source>
        <dbReference type="SAM" id="Phobius"/>
    </source>
</evidence>
<evidence type="ECO:0000313" key="3">
    <source>
        <dbReference type="Proteomes" id="UP000002217"/>
    </source>
</evidence>
<gene>
    <name evidence="2" type="ordered locus">Dtox_1843</name>
</gene>
<feature type="transmembrane region" description="Helical" evidence="1">
    <location>
        <begin position="45"/>
        <end position="68"/>
    </location>
</feature>
<organism evidence="2 3">
    <name type="scientific">Desulfofarcimen acetoxidans (strain ATCC 49208 / DSM 771 / KCTC 5769 / VKM B-1644 / 5575)</name>
    <name type="common">Desulfotomaculum acetoxidans</name>
    <dbReference type="NCBI Taxonomy" id="485916"/>
    <lineage>
        <taxon>Bacteria</taxon>
        <taxon>Bacillati</taxon>
        <taxon>Bacillota</taxon>
        <taxon>Clostridia</taxon>
        <taxon>Eubacteriales</taxon>
        <taxon>Peptococcaceae</taxon>
        <taxon>Desulfofarcimen</taxon>
    </lineage>
</organism>
<keyword evidence="3" id="KW-1185">Reference proteome</keyword>
<dbReference type="AlphaFoldDB" id="C8VXN5"/>
<evidence type="ECO:0000313" key="2">
    <source>
        <dbReference type="EMBL" id="ACV62691.1"/>
    </source>
</evidence>
<proteinExistence type="predicted"/>
<reference evidence="2 3" key="1">
    <citation type="journal article" date="2009" name="Stand. Genomic Sci.">
        <title>Complete genome sequence of Desulfotomaculum acetoxidans type strain (5575).</title>
        <authorList>
            <person name="Spring S."/>
            <person name="Lapidus A."/>
            <person name="Schroder M."/>
            <person name="Gleim D."/>
            <person name="Sims D."/>
            <person name="Meincke L."/>
            <person name="Glavina Del Rio T."/>
            <person name="Tice H."/>
            <person name="Copeland A."/>
            <person name="Cheng J.F."/>
            <person name="Lucas S."/>
            <person name="Chen F."/>
            <person name="Nolan M."/>
            <person name="Bruce D."/>
            <person name="Goodwin L."/>
            <person name="Pitluck S."/>
            <person name="Ivanova N."/>
            <person name="Mavromatis K."/>
            <person name="Mikhailova N."/>
            <person name="Pati A."/>
            <person name="Chen A."/>
            <person name="Palaniappan K."/>
            <person name="Land M."/>
            <person name="Hauser L."/>
            <person name="Chang Y.J."/>
            <person name="Jeffries C.D."/>
            <person name="Chain P."/>
            <person name="Saunders E."/>
            <person name="Brettin T."/>
            <person name="Detter J.C."/>
            <person name="Goker M."/>
            <person name="Bristow J."/>
            <person name="Eisen J.A."/>
            <person name="Markowitz V."/>
            <person name="Hugenholtz P."/>
            <person name="Kyrpides N.C."/>
            <person name="Klenk H.P."/>
            <person name="Han C."/>
        </authorList>
    </citation>
    <scope>NUCLEOTIDE SEQUENCE [LARGE SCALE GENOMIC DNA]</scope>
    <source>
        <strain evidence="3">ATCC 49208 / DSM 771 / VKM B-1644</strain>
    </source>
</reference>
<keyword evidence="1" id="KW-0472">Membrane</keyword>
<name>C8VXN5_DESAS</name>
<dbReference type="Proteomes" id="UP000002217">
    <property type="component" value="Chromosome"/>
</dbReference>
<dbReference type="KEGG" id="dae:Dtox_1843"/>
<accession>C8VXN5</accession>